<comment type="caution">
    <text evidence="1">The sequence shown here is derived from an EMBL/GenBank/DDBJ whole genome shotgun (WGS) entry which is preliminary data.</text>
</comment>
<dbReference type="SUPFAM" id="SSF48557">
    <property type="entry name" value="L-aspartase-like"/>
    <property type="match status" value="1"/>
</dbReference>
<dbReference type="CDD" id="cd00332">
    <property type="entry name" value="PAL-HAL"/>
    <property type="match status" value="1"/>
</dbReference>
<dbReference type="PROSITE" id="PS00488">
    <property type="entry name" value="PAL_HISTIDASE"/>
    <property type="match status" value="1"/>
</dbReference>
<dbReference type="InterPro" id="IPR022313">
    <property type="entry name" value="Phe/His_NH3-lyase_AS"/>
</dbReference>
<sequence>MKAKDVQPTIIINKNGLISLEDIYDIAIKQKKVEISAEITELLTHGREKLEEKLNSGEVIYGINTGFGGNANLVVPFEKISEHQQNLLTFLSAGTGDYMSKPCIKASQFTMLLSVCKGWSATRPIVAQAIVDHINNDIVPLVPRYGSVGASGDLIPLSYIARALCGIGKVYYMGAEIDAAEAIKRAGLTPLSLEAKEGLALINGTRVMSGISAITVIKLEKLFKASISAIALAVEALLASHEHYDARIQQVKNHPGQKAVASALRNLLAGSTQVNLLTGIKEQANKACRHQEVTRLNDTLQEVYSIRCAPQILGIVPESLATARKILEREVISANDNPLIDPENGDVLHGGNFMGQYVARTMDALKLDIALIANHLHAIVALMMDNRFSRGLPNSLSPTPGMYQGFKGVQLSQTALVAAIRHDCAASGIHTLATEQYNQDIVSLGLHAAQDVFEMEQKLRNIVAMTILVVSQAIHLRGNISEIAPETAKFYHAVHEISPPLITDRALDEDIIRIADAIINDQLPLPEIMLEE</sequence>
<dbReference type="Pfam" id="PF00221">
    <property type="entry name" value="Lyase_aromatic"/>
    <property type="match status" value="1"/>
</dbReference>
<gene>
    <name evidence="1" type="ORF">BA1DRAFT_00401</name>
</gene>
<evidence type="ECO:0000313" key="2">
    <source>
        <dbReference type="Proteomes" id="UP000023464"/>
    </source>
</evidence>
<dbReference type="AlphaFoldDB" id="A0A022PLY3"/>
<dbReference type="Gene3D" id="1.20.200.10">
    <property type="entry name" value="Fumarase/aspartase (Central domain)"/>
    <property type="match status" value="1"/>
</dbReference>
<evidence type="ECO:0000313" key="1">
    <source>
        <dbReference type="EMBL" id="EYU17112.1"/>
    </source>
</evidence>
<dbReference type="GO" id="GO:0004397">
    <property type="term" value="F:histidine ammonia-lyase activity"/>
    <property type="evidence" value="ECO:0007669"/>
    <property type="project" value="UniProtKB-EC"/>
</dbReference>
<proteinExistence type="predicted"/>
<keyword evidence="1" id="KW-0456">Lyase</keyword>
<dbReference type="PATRIC" id="fig|1393736.3.peg.407"/>
<dbReference type="InterPro" id="IPR001106">
    <property type="entry name" value="Aromatic_Lyase"/>
</dbReference>
<organism evidence="1 2">
    <name type="scientific">Photorhabdus aegyptia</name>
    <dbReference type="NCBI Taxonomy" id="2805098"/>
    <lineage>
        <taxon>Bacteria</taxon>
        <taxon>Pseudomonadati</taxon>
        <taxon>Pseudomonadota</taxon>
        <taxon>Gammaproteobacteria</taxon>
        <taxon>Enterobacterales</taxon>
        <taxon>Morganellaceae</taxon>
        <taxon>Photorhabdus</taxon>
    </lineage>
</organism>
<dbReference type="Gene3D" id="1.10.275.10">
    <property type="entry name" value="Fumarase/aspartase (N-terminal domain)"/>
    <property type="match status" value="1"/>
</dbReference>
<dbReference type="InterPro" id="IPR008948">
    <property type="entry name" value="L-Aspartase-like"/>
</dbReference>
<dbReference type="PANTHER" id="PTHR10362">
    <property type="entry name" value="HISTIDINE AMMONIA-LYASE"/>
    <property type="match status" value="1"/>
</dbReference>
<dbReference type="EMBL" id="JFGV01000003">
    <property type="protein sequence ID" value="EYU17112.1"/>
    <property type="molecule type" value="Genomic_DNA"/>
</dbReference>
<reference evidence="1 2" key="1">
    <citation type="submission" date="2014-03" db="EMBL/GenBank/DDBJ databases">
        <title>Draft Genome of Photorhabdus luminescens BA1, an Egyptian Isolate.</title>
        <authorList>
            <person name="Ghazal S."/>
            <person name="Hurst S.G.IV."/>
            <person name="Morris K."/>
            <person name="Thomas K."/>
            <person name="Tisa L.S."/>
        </authorList>
    </citation>
    <scope>NUCLEOTIDE SEQUENCE [LARGE SCALE GENOMIC DNA]</scope>
    <source>
        <strain evidence="1 2">BA1</strain>
    </source>
</reference>
<dbReference type="Proteomes" id="UP000023464">
    <property type="component" value="Unassembled WGS sequence"/>
</dbReference>
<name>A0A022PLY3_9GAMM</name>
<protein>
    <submittedName>
        <fullName evidence="1">Histidine ammonia-lyase</fullName>
        <ecNumber evidence="1">4.3.1.3</ecNumber>
    </submittedName>
</protein>
<dbReference type="RefSeq" id="WP_036775707.1">
    <property type="nucleotide sequence ID" value="NZ_CAWLTM010000112.1"/>
</dbReference>
<dbReference type="EC" id="4.3.1.3" evidence="1"/>
<keyword evidence="2" id="KW-1185">Reference proteome</keyword>
<accession>A0A022PLY3</accession>
<dbReference type="InterPro" id="IPR024083">
    <property type="entry name" value="Fumarase/histidase_N"/>
</dbReference>